<reference evidence="6 7" key="1">
    <citation type="submission" date="2020-03" db="EMBL/GenBank/DDBJ databases">
        <title>Whole genome shotgun sequence of Phytohabitans houttuyneae NBRC 108639.</title>
        <authorList>
            <person name="Komaki H."/>
            <person name="Tamura T."/>
        </authorList>
    </citation>
    <scope>NUCLEOTIDE SEQUENCE [LARGE SCALE GENOMIC DNA]</scope>
    <source>
        <strain evidence="6 7">NBRC 108639</strain>
    </source>
</reference>
<dbReference type="InterPro" id="IPR013783">
    <property type="entry name" value="Ig-like_fold"/>
</dbReference>
<proteinExistence type="predicted"/>
<dbReference type="GO" id="GO:0016798">
    <property type="term" value="F:hydrolase activity, acting on glycosyl bonds"/>
    <property type="evidence" value="ECO:0007669"/>
    <property type="project" value="UniProtKB-KW"/>
</dbReference>
<keyword evidence="3" id="KW-0119">Carbohydrate metabolism</keyword>
<keyword evidence="2" id="KW-0326">Glycosidase</keyword>
<feature type="signal peptide" evidence="4">
    <location>
        <begin position="1"/>
        <end position="17"/>
    </location>
</feature>
<keyword evidence="7" id="KW-1185">Reference proteome</keyword>
<feature type="chain" id="PRO_5038709629" description="Fibronectin type-III domain-containing protein" evidence="4">
    <location>
        <begin position="18"/>
        <end position="236"/>
    </location>
</feature>
<dbReference type="InterPro" id="IPR050991">
    <property type="entry name" value="ECM_Regulatory_Proteins"/>
</dbReference>
<keyword evidence="1" id="KW-0677">Repeat</keyword>
<evidence type="ECO:0000313" key="6">
    <source>
        <dbReference type="EMBL" id="GFJ76100.1"/>
    </source>
</evidence>
<dbReference type="PROSITE" id="PS50853">
    <property type="entry name" value="FN3"/>
    <property type="match status" value="1"/>
</dbReference>
<gene>
    <name evidence="6" type="ORF">Phou_002800</name>
</gene>
<dbReference type="GO" id="GO:0000272">
    <property type="term" value="P:polysaccharide catabolic process"/>
    <property type="evidence" value="ECO:0007669"/>
    <property type="project" value="UniProtKB-KW"/>
</dbReference>
<dbReference type="RefSeq" id="WP_173052811.1">
    <property type="nucleotide sequence ID" value="NZ_BAABGO010000003.1"/>
</dbReference>
<organism evidence="6 7">
    <name type="scientific">Phytohabitans houttuyneae</name>
    <dbReference type="NCBI Taxonomy" id="1076126"/>
    <lineage>
        <taxon>Bacteria</taxon>
        <taxon>Bacillati</taxon>
        <taxon>Actinomycetota</taxon>
        <taxon>Actinomycetes</taxon>
        <taxon>Micromonosporales</taxon>
        <taxon>Micromonosporaceae</taxon>
    </lineage>
</organism>
<dbReference type="InterPro" id="IPR003961">
    <property type="entry name" value="FN3_dom"/>
</dbReference>
<dbReference type="Proteomes" id="UP000482800">
    <property type="component" value="Unassembled WGS sequence"/>
</dbReference>
<evidence type="ECO:0000259" key="5">
    <source>
        <dbReference type="PROSITE" id="PS50853"/>
    </source>
</evidence>
<dbReference type="PANTHER" id="PTHR46708">
    <property type="entry name" value="TENASCIN"/>
    <property type="match status" value="1"/>
</dbReference>
<dbReference type="Pfam" id="PF00041">
    <property type="entry name" value="fn3"/>
    <property type="match status" value="1"/>
</dbReference>
<name>A0A6V8JXT7_9ACTN</name>
<evidence type="ECO:0000256" key="3">
    <source>
        <dbReference type="ARBA" id="ARBA00023326"/>
    </source>
</evidence>
<protein>
    <recommendedName>
        <fullName evidence="5">Fibronectin type-III domain-containing protein</fullName>
    </recommendedName>
</protein>
<dbReference type="SUPFAM" id="SSF49265">
    <property type="entry name" value="Fibronectin type III"/>
    <property type="match status" value="2"/>
</dbReference>
<keyword evidence="4" id="KW-0732">Signal</keyword>
<dbReference type="CDD" id="cd00063">
    <property type="entry name" value="FN3"/>
    <property type="match status" value="2"/>
</dbReference>
<dbReference type="PANTHER" id="PTHR46708:SF2">
    <property type="entry name" value="FIBRONECTIN TYPE-III DOMAIN-CONTAINING PROTEIN"/>
    <property type="match status" value="1"/>
</dbReference>
<feature type="domain" description="Fibronectin type-III" evidence="5">
    <location>
        <begin position="148"/>
        <end position="235"/>
    </location>
</feature>
<dbReference type="EMBL" id="BLPF01000001">
    <property type="protein sequence ID" value="GFJ76100.1"/>
    <property type="molecule type" value="Genomic_DNA"/>
</dbReference>
<evidence type="ECO:0000313" key="7">
    <source>
        <dbReference type="Proteomes" id="UP000482800"/>
    </source>
</evidence>
<dbReference type="InterPro" id="IPR036116">
    <property type="entry name" value="FN3_sf"/>
</dbReference>
<evidence type="ECO:0000256" key="1">
    <source>
        <dbReference type="ARBA" id="ARBA00022737"/>
    </source>
</evidence>
<evidence type="ECO:0000256" key="2">
    <source>
        <dbReference type="ARBA" id="ARBA00023295"/>
    </source>
</evidence>
<sequence>MKALPVLLALAVAGCGAAPSTPEPATAVRLTATLTTPIDIRLEWTGEEAGATGQIVEFATAPEGPWTILQFMPPEQRAYEHPDLMPQTPFHYRVRPLHGPASSEVDVRFTGVPYPEPANVDVAWADPRRLPGARAGGHPLRGGGAAAAPTDLKATVMTRDAVLFTWADNASDEAGYLVEVRPDGAAAWTVAMMVDPDVTSVGLTALPEERRASFRVRAYYHGASSNVAHRTTGLSR</sequence>
<evidence type="ECO:0000256" key="4">
    <source>
        <dbReference type="SAM" id="SignalP"/>
    </source>
</evidence>
<comment type="caution">
    <text evidence="6">The sequence shown here is derived from an EMBL/GenBank/DDBJ whole genome shotgun (WGS) entry which is preliminary data.</text>
</comment>
<reference evidence="6 7" key="2">
    <citation type="submission" date="2020-03" db="EMBL/GenBank/DDBJ databases">
        <authorList>
            <person name="Ichikawa N."/>
            <person name="Kimura A."/>
            <person name="Kitahashi Y."/>
            <person name="Uohara A."/>
        </authorList>
    </citation>
    <scope>NUCLEOTIDE SEQUENCE [LARGE SCALE GENOMIC DNA]</scope>
    <source>
        <strain evidence="6 7">NBRC 108639</strain>
    </source>
</reference>
<accession>A0A6V8JXT7</accession>
<keyword evidence="3" id="KW-0624">Polysaccharide degradation</keyword>
<dbReference type="AlphaFoldDB" id="A0A6V8JXT7"/>
<dbReference type="Gene3D" id="2.60.40.10">
    <property type="entry name" value="Immunoglobulins"/>
    <property type="match status" value="2"/>
</dbReference>
<dbReference type="PROSITE" id="PS51257">
    <property type="entry name" value="PROKAR_LIPOPROTEIN"/>
    <property type="match status" value="1"/>
</dbReference>
<keyword evidence="2" id="KW-0378">Hydrolase</keyword>
<dbReference type="SMART" id="SM00060">
    <property type="entry name" value="FN3"/>
    <property type="match status" value="2"/>
</dbReference>